<accession>A0A086AG33</accession>
<organism evidence="2 4">
    <name type="scientific">Flavobacterium hydatis</name>
    <name type="common">Cytophaga aquatilis</name>
    <dbReference type="NCBI Taxonomy" id="991"/>
    <lineage>
        <taxon>Bacteria</taxon>
        <taxon>Pseudomonadati</taxon>
        <taxon>Bacteroidota</taxon>
        <taxon>Flavobacteriia</taxon>
        <taxon>Flavobacteriales</taxon>
        <taxon>Flavobacteriaceae</taxon>
        <taxon>Flavobacterium</taxon>
    </lineage>
</organism>
<dbReference type="EMBL" id="MUGY01000041">
    <property type="protein sequence ID" value="OXA86947.1"/>
    <property type="molecule type" value="Genomic_DNA"/>
</dbReference>
<dbReference type="PROSITE" id="PS51257">
    <property type="entry name" value="PROKAR_LIPOPROTEIN"/>
    <property type="match status" value="1"/>
</dbReference>
<proteinExistence type="predicted"/>
<evidence type="ECO:0000313" key="2">
    <source>
        <dbReference type="EMBL" id="KFF15647.1"/>
    </source>
</evidence>
<reference evidence="3 5" key="2">
    <citation type="submission" date="2016-11" db="EMBL/GenBank/DDBJ databases">
        <title>Whole genomes of Flavobacteriaceae.</title>
        <authorList>
            <person name="Stine C."/>
            <person name="Li C."/>
            <person name="Tadesse D."/>
        </authorList>
    </citation>
    <scope>NUCLEOTIDE SEQUENCE [LARGE SCALE GENOMIC DNA]</scope>
    <source>
        <strain evidence="3 5">ATCC 29551</strain>
    </source>
</reference>
<evidence type="ECO:0000313" key="4">
    <source>
        <dbReference type="Proteomes" id="UP000028712"/>
    </source>
</evidence>
<reference evidence="2 4" key="1">
    <citation type="submission" date="2014-07" db="EMBL/GenBank/DDBJ databases">
        <title>Genome of Flavobacterium hydatis DSM 2063.</title>
        <authorList>
            <person name="Pipes S.E."/>
            <person name="Stropko S.J."/>
            <person name="Newman J.D."/>
        </authorList>
    </citation>
    <scope>NUCLEOTIDE SEQUENCE [LARGE SCALE GENOMIC DNA]</scope>
    <source>
        <strain evidence="2 4">DSM 2063</strain>
    </source>
</reference>
<feature type="chain" id="PRO_5001802767" description="3-keto-disaccharide hydrolase domain-containing protein" evidence="1">
    <location>
        <begin position="21"/>
        <end position="204"/>
    </location>
</feature>
<name>A0A086AG33_FLAHY</name>
<dbReference type="Proteomes" id="UP000028712">
    <property type="component" value="Unassembled WGS sequence"/>
</dbReference>
<evidence type="ECO:0000313" key="3">
    <source>
        <dbReference type="EMBL" id="OXA86947.1"/>
    </source>
</evidence>
<evidence type="ECO:0000256" key="1">
    <source>
        <dbReference type="SAM" id="SignalP"/>
    </source>
</evidence>
<sequence>MKIKYLIIFTLSLLIVSCSSTITTIKKEYKITPISKLKPHWNFDSKEWFLEKDTLIGIGGYMHWGAIESKKKLPKNYEITFKTNMTKGSLFEIMLNIDKEKYIRTYLYQIDQNIVIGRGVYHKNSDEYDKRGGKSLFTKPIELINNKWYDVKIKVQNNQLTFTIDNKTTLECALEKNNLSQQGKLGFITNGEVKIIDLTIKTIQ</sequence>
<protein>
    <recommendedName>
        <fullName evidence="6">3-keto-disaccharide hydrolase domain-containing protein</fullName>
    </recommendedName>
</protein>
<dbReference type="Proteomes" id="UP000198424">
    <property type="component" value="Unassembled WGS sequence"/>
</dbReference>
<gene>
    <name evidence="3" type="ORF">B0A62_23090</name>
    <name evidence="2" type="ORF">IW20_13315</name>
</gene>
<dbReference type="EMBL" id="JPRM01000019">
    <property type="protein sequence ID" value="KFF15647.1"/>
    <property type="molecule type" value="Genomic_DNA"/>
</dbReference>
<dbReference type="AlphaFoldDB" id="A0A086AG33"/>
<feature type="signal peptide" evidence="1">
    <location>
        <begin position="1"/>
        <end position="20"/>
    </location>
</feature>
<evidence type="ECO:0000313" key="5">
    <source>
        <dbReference type="Proteomes" id="UP000198424"/>
    </source>
</evidence>
<keyword evidence="1" id="KW-0732">Signal</keyword>
<keyword evidence="5" id="KW-1185">Reference proteome</keyword>
<dbReference type="eggNOG" id="ENOG5030R5Z">
    <property type="taxonomic scope" value="Bacteria"/>
</dbReference>
<evidence type="ECO:0008006" key="6">
    <source>
        <dbReference type="Google" id="ProtNLM"/>
    </source>
</evidence>
<comment type="caution">
    <text evidence="2">The sequence shown here is derived from an EMBL/GenBank/DDBJ whole genome shotgun (WGS) entry which is preliminary data.</text>
</comment>
<dbReference type="OrthoDB" id="752993at2"/>
<dbReference type="Gene3D" id="2.60.120.560">
    <property type="entry name" value="Exo-inulinase, domain 1"/>
    <property type="match status" value="1"/>
</dbReference>
<dbReference type="RefSeq" id="WP_035622962.1">
    <property type="nucleotide sequence ID" value="NZ_JBEWQG010000008.1"/>
</dbReference>